<keyword evidence="1" id="KW-1185">Reference proteome</keyword>
<proteinExistence type="predicted"/>
<dbReference type="WBParaSite" id="SPAL_0001173600.1">
    <property type="protein sequence ID" value="SPAL_0001173600.1"/>
    <property type="gene ID" value="SPAL_0001173600"/>
</dbReference>
<dbReference type="AlphaFoldDB" id="A0A0N5C158"/>
<evidence type="ECO:0000313" key="1">
    <source>
        <dbReference type="Proteomes" id="UP000046392"/>
    </source>
</evidence>
<protein>
    <submittedName>
        <fullName evidence="2">DEK_C domain-containing protein</fullName>
    </submittedName>
</protein>
<organism evidence="1 2">
    <name type="scientific">Strongyloides papillosus</name>
    <name type="common">Intestinal threadworm</name>
    <dbReference type="NCBI Taxonomy" id="174720"/>
    <lineage>
        <taxon>Eukaryota</taxon>
        <taxon>Metazoa</taxon>
        <taxon>Ecdysozoa</taxon>
        <taxon>Nematoda</taxon>
        <taxon>Chromadorea</taxon>
        <taxon>Rhabditida</taxon>
        <taxon>Tylenchina</taxon>
        <taxon>Panagrolaimomorpha</taxon>
        <taxon>Strongyloidoidea</taxon>
        <taxon>Strongyloididae</taxon>
        <taxon>Strongyloides</taxon>
    </lineage>
</organism>
<sequence length="218" mass="24811">MKNLGFLGMDHLSKVTKVYLKSSTNSSILLETPFSDLDVIVRDLRENRIKDTINVKLELTSGMETYSIDELKKTVCSNILQLILKKHPEGTNSIADQKIKNIIKSVGEDRSPEYLQSINNFLEREMKLLELRSDVEAPEYFTQNGSNTPSTSKELISTDYEDSNYAMPQKKLIMEEERALNTYDIATDYSSSYSHLSPTEIESIKISCSNFISNHSYS</sequence>
<reference evidence="2" key="1">
    <citation type="submission" date="2017-02" db="UniProtKB">
        <authorList>
            <consortium name="WormBaseParasite"/>
        </authorList>
    </citation>
    <scope>IDENTIFICATION</scope>
</reference>
<dbReference type="Proteomes" id="UP000046392">
    <property type="component" value="Unplaced"/>
</dbReference>
<accession>A0A0N5C158</accession>
<evidence type="ECO:0000313" key="2">
    <source>
        <dbReference type="WBParaSite" id="SPAL_0001173600.1"/>
    </source>
</evidence>
<name>A0A0N5C158_STREA</name>